<dbReference type="GO" id="GO:0004521">
    <property type="term" value="F:RNA endonuclease activity"/>
    <property type="evidence" value="ECO:0007669"/>
    <property type="project" value="UniProtKB-UniRule"/>
</dbReference>
<comment type="similarity">
    <text evidence="2 11">Belongs to the ENDOU family.</text>
</comment>
<keyword evidence="6 11" id="KW-0255">Endonuclease</keyword>
<evidence type="ECO:0000256" key="4">
    <source>
        <dbReference type="ARBA" id="ARBA00022722"/>
    </source>
</evidence>
<feature type="signal peptide" evidence="11">
    <location>
        <begin position="1"/>
        <end position="16"/>
    </location>
</feature>
<evidence type="ECO:0000256" key="3">
    <source>
        <dbReference type="ARBA" id="ARBA00011245"/>
    </source>
</evidence>
<keyword evidence="9 11" id="KW-0464">Manganese</keyword>
<organism evidence="13 14">
    <name type="scientific">Caenorhabditis bovis</name>
    <dbReference type="NCBI Taxonomy" id="2654633"/>
    <lineage>
        <taxon>Eukaryota</taxon>
        <taxon>Metazoa</taxon>
        <taxon>Ecdysozoa</taxon>
        <taxon>Nematoda</taxon>
        <taxon>Chromadorea</taxon>
        <taxon>Rhabditida</taxon>
        <taxon>Rhabditina</taxon>
        <taxon>Rhabditomorpha</taxon>
        <taxon>Rhabditoidea</taxon>
        <taxon>Rhabditidae</taxon>
        <taxon>Peloderinae</taxon>
        <taxon>Caenorhabditis</taxon>
    </lineage>
</organism>
<comment type="cofactor">
    <cofactor evidence="1 11">
        <name>Mn(2+)</name>
        <dbReference type="ChEBI" id="CHEBI:29035"/>
    </cofactor>
</comment>
<evidence type="ECO:0000256" key="11">
    <source>
        <dbReference type="RuleBase" id="RU367085"/>
    </source>
</evidence>
<dbReference type="Proteomes" id="UP000494206">
    <property type="component" value="Unassembled WGS sequence"/>
</dbReference>
<evidence type="ECO:0000313" key="13">
    <source>
        <dbReference type="EMBL" id="CAB3408190.1"/>
    </source>
</evidence>
<dbReference type="InterPro" id="IPR037227">
    <property type="entry name" value="EndoU-like"/>
</dbReference>
<dbReference type="Pfam" id="PF09412">
    <property type="entry name" value="XendoU"/>
    <property type="match status" value="1"/>
</dbReference>
<protein>
    <recommendedName>
        <fullName evidence="12">EndoU domain-containing protein</fullName>
    </recommendedName>
</protein>
<comment type="subunit">
    <text evidence="3 11">Monomer.</text>
</comment>
<evidence type="ECO:0000256" key="9">
    <source>
        <dbReference type="ARBA" id="ARBA00023211"/>
    </source>
</evidence>
<dbReference type="SUPFAM" id="SSF142877">
    <property type="entry name" value="EndoU-like"/>
    <property type="match status" value="1"/>
</dbReference>
<comment type="caution">
    <text evidence="13">The sequence shown here is derived from an EMBL/GenBank/DDBJ whole genome shotgun (WGS) entry which is preliminary data.</text>
</comment>
<dbReference type="InterPro" id="IPR039787">
    <property type="entry name" value="ENDOU"/>
</dbReference>
<evidence type="ECO:0000259" key="12">
    <source>
        <dbReference type="PROSITE" id="PS51959"/>
    </source>
</evidence>
<evidence type="ECO:0000256" key="6">
    <source>
        <dbReference type="ARBA" id="ARBA00022759"/>
    </source>
</evidence>
<dbReference type="CDD" id="cd21159">
    <property type="entry name" value="XendoU"/>
    <property type="match status" value="1"/>
</dbReference>
<dbReference type="PROSITE" id="PS51959">
    <property type="entry name" value="ENDOU"/>
    <property type="match status" value="1"/>
</dbReference>
<feature type="chain" id="PRO_5035968570" description="EndoU domain-containing protein" evidence="11">
    <location>
        <begin position="17"/>
        <end position="304"/>
    </location>
</feature>
<name>A0A8S1F5M7_9PELO</name>
<proteinExistence type="inferred from homology"/>
<dbReference type="GO" id="GO:0016787">
    <property type="term" value="F:hydrolase activity"/>
    <property type="evidence" value="ECO:0007669"/>
    <property type="project" value="UniProtKB-KW"/>
</dbReference>
<dbReference type="AlphaFoldDB" id="A0A8S1F5M7"/>
<keyword evidence="4 11" id="KW-0540">Nuclease</keyword>
<keyword evidence="8 11" id="KW-0694">RNA-binding</keyword>
<feature type="domain" description="EndoU" evidence="12">
    <location>
        <begin position="25"/>
        <end position="294"/>
    </location>
</feature>
<dbReference type="GO" id="GO:0016829">
    <property type="term" value="F:lyase activity"/>
    <property type="evidence" value="ECO:0007669"/>
    <property type="project" value="UniProtKB-KW"/>
</dbReference>
<keyword evidence="11" id="KW-0732">Signal</keyword>
<evidence type="ECO:0000256" key="1">
    <source>
        <dbReference type="ARBA" id="ARBA00001936"/>
    </source>
</evidence>
<keyword evidence="7 11" id="KW-0378">Hydrolase</keyword>
<dbReference type="OrthoDB" id="430326at2759"/>
<gene>
    <name evidence="13" type="ORF">CBOVIS_LOCUS10000</name>
</gene>
<accession>A0A8S1F5M7</accession>
<dbReference type="PANTHER" id="PTHR12439:SF11">
    <property type="entry name" value="URIDYLATE-SPECIFIC ENDORIBONUCLEASE"/>
    <property type="match status" value="1"/>
</dbReference>
<keyword evidence="5 11" id="KW-0479">Metal-binding</keyword>
<evidence type="ECO:0000313" key="14">
    <source>
        <dbReference type="Proteomes" id="UP000494206"/>
    </source>
</evidence>
<evidence type="ECO:0000256" key="5">
    <source>
        <dbReference type="ARBA" id="ARBA00022723"/>
    </source>
</evidence>
<keyword evidence="14" id="KW-1185">Reference proteome</keyword>
<dbReference type="PANTHER" id="PTHR12439">
    <property type="entry name" value="PLACENTAL PROTEIN 11-RELATED"/>
    <property type="match status" value="1"/>
</dbReference>
<sequence>MRVLIAMVVLVCALDAQKIPNFSVTDAELLEMSRRLRKADANRANKNQIKLNYQGHTTTRDDADNAPQRFFTSVDSSLLRKPSYEMYIAMMDNFNRQTGVIEPKVSAKEEKDEVGRFLTYVVETGPMKELYNWFKAKGHPIATSPTVFRYWIGQLWFSHYSRALGKPDTSGFEHVFIGEVKNGEISGMHNWLRFYMMERDASAKWDYKGFVVKRFNVMAAVKFSWENELKRSGSILIGTSPEFDMALYTMCFLSRRGRETCDVELDGCPLQITSYELYQQNKVYIGSIFPSAGRITDQCRRQNS</sequence>
<evidence type="ECO:0000256" key="7">
    <source>
        <dbReference type="ARBA" id="ARBA00022801"/>
    </source>
</evidence>
<evidence type="ECO:0000256" key="2">
    <source>
        <dbReference type="ARBA" id="ARBA00010168"/>
    </source>
</evidence>
<dbReference type="GO" id="GO:0003723">
    <property type="term" value="F:RNA binding"/>
    <property type="evidence" value="ECO:0007669"/>
    <property type="project" value="UniProtKB-UniRule"/>
</dbReference>
<reference evidence="13 14" key="1">
    <citation type="submission" date="2020-04" db="EMBL/GenBank/DDBJ databases">
        <authorList>
            <person name="Laetsch R D."/>
            <person name="Stevens L."/>
            <person name="Kumar S."/>
            <person name="Blaxter L. M."/>
        </authorList>
    </citation>
    <scope>NUCLEOTIDE SEQUENCE [LARGE SCALE GENOMIC DNA]</scope>
</reference>
<dbReference type="EMBL" id="CADEPM010000007">
    <property type="protein sequence ID" value="CAB3408190.1"/>
    <property type="molecule type" value="Genomic_DNA"/>
</dbReference>
<keyword evidence="10" id="KW-0456">Lyase</keyword>
<evidence type="ECO:0000256" key="10">
    <source>
        <dbReference type="ARBA" id="ARBA00023239"/>
    </source>
</evidence>
<dbReference type="InterPro" id="IPR018998">
    <property type="entry name" value="EndoU_C"/>
</dbReference>
<evidence type="ECO:0000256" key="8">
    <source>
        <dbReference type="ARBA" id="ARBA00022884"/>
    </source>
</evidence>
<dbReference type="GO" id="GO:0046872">
    <property type="term" value="F:metal ion binding"/>
    <property type="evidence" value="ECO:0007669"/>
    <property type="project" value="UniProtKB-UniRule"/>
</dbReference>